<dbReference type="Pfam" id="PF00076">
    <property type="entry name" value="RRM_1"/>
    <property type="match status" value="1"/>
</dbReference>
<accession>X6PB39</accession>
<dbReference type="GO" id="GO:0003723">
    <property type="term" value="F:RNA binding"/>
    <property type="evidence" value="ECO:0007669"/>
    <property type="project" value="UniProtKB-UniRule"/>
</dbReference>
<evidence type="ECO:0000256" key="1">
    <source>
        <dbReference type="PROSITE-ProRule" id="PRU00176"/>
    </source>
</evidence>
<feature type="domain" description="RRM" evidence="3">
    <location>
        <begin position="180"/>
        <end position="230"/>
    </location>
</feature>
<dbReference type="Proteomes" id="UP000023152">
    <property type="component" value="Unassembled WGS sequence"/>
</dbReference>
<proteinExistence type="predicted"/>
<gene>
    <name evidence="4" type="ORF">RFI_02227</name>
</gene>
<dbReference type="EMBL" id="ASPP01002220">
    <property type="protein sequence ID" value="ETO34857.1"/>
    <property type="molecule type" value="Genomic_DNA"/>
</dbReference>
<dbReference type="OrthoDB" id="266020at2759"/>
<reference evidence="4 5" key="1">
    <citation type="journal article" date="2013" name="Curr. Biol.">
        <title>The Genome of the Foraminiferan Reticulomyxa filosa.</title>
        <authorList>
            <person name="Glockner G."/>
            <person name="Hulsmann N."/>
            <person name="Schleicher M."/>
            <person name="Noegel A.A."/>
            <person name="Eichinger L."/>
            <person name="Gallinger C."/>
            <person name="Pawlowski J."/>
            <person name="Sierra R."/>
            <person name="Euteneuer U."/>
            <person name="Pillet L."/>
            <person name="Moustafa A."/>
            <person name="Platzer M."/>
            <person name="Groth M."/>
            <person name="Szafranski K."/>
            <person name="Schliwa M."/>
        </authorList>
    </citation>
    <scope>NUCLEOTIDE SEQUENCE [LARGE SCALE GENOMIC DNA]</scope>
</reference>
<evidence type="ECO:0000256" key="2">
    <source>
        <dbReference type="SAM" id="Phobius"/>
    </source>
</evidence>
<feature type="transmembrane region" description="Helical" evidence="2">
    <location>
        <begin position="60"/>
        <end position="79"/>
    </location>
</feature>
<dbReference type="Gene3D" id="3.30.70.330">
    <property type="match status" value="1"/>
</dbReference>
<feature type="transmembrane region" description="Helical" evidence="2">
    <location>
        <begin position="99"/>
        <end position="120"/>
    </location>
</feature>
<dbReference type="InterPro" id="IPR000504">
    <property type="entry name" value="RRM_dom"/>
</dbReference>
<dbReference type="InterPro" id="IPR035979">
    <property type="entry name" value="RBD_domain_sf"/>
</dbReference>
<keyword evidence="2" id="KW-1133">Transmembrane helix</keyword>
<keyword evidence="1" id="KW-0694">RNA-binding</keyword>
<sequence>MLNRRRAIFPFSLVLASFVVDIAYPLFETLSFLFLRIYFNFSLKRKLQRTFLAELEPQHIQQALLLILLKGCSLCWRYISLLFFDKRTTNLKFTFLSPFVKLYTFLLFLIESTYFEHFLAQTKMSKERFMQDSFVRSGTIIFSLKKFFGVRLDCVEKILFHKVKKWHDSSSTNEKPLDKCNLYVKGLGTKCTQVTLDDLFRTFGVIVQSRVYGDGIGFIRFENPEAAEEV</sequence>
<organism evidence="4 5">
    <name type="scientific">Reticulomyxa filosa</name>
    <dbReference type="NCBI Taxonomy" id="46433"/>
    <lineage>
        <taxon>Eukaryota</taxon>
        <taxon>Sar</taxon>
        <taxon>Rhizaria</taxon>
        <taxon>Retaria</taxon>
        <taxon>Foraminifera</taxon>
        <taxon>Monothalamids</taxon>
        <taxon>Reticulomyxidae</taxon>
        <taxon>Reticulomyxa</taxon>
    </lineage>
</organism>
<dbReference type="PROSITE" id="PS50102">
    <property type="entry name" value="RRM"/>
    <property type="match status" value="1"/>
</dbReference>
<name>X6PB39_RETFI</name>
<comment type="caution">
    <text evidence="4">The sequence shown here is derived from an EMBL/GenBank/DDBJ whole genome shotgun (WGS) entry which is preliminary data.</text>
</comment>
<keyword evidence="5" id="KW-1185">Reference proteome</keyword>
<evidence type="ECO:0000313" key="4">
    <source>
        <dbReference type="EMBL" id="ETO34857.1"/>
    </source>
</evidence>
<dbReference type="SUPFAM" id="SSF54928">
    <property type="entry name" value="RNA-binding domain, RBD"/>
    <property type="match status" value="1"/>
</dbReference>
<protein>
    <recommendedName>
        <fullName evidence="3">RRM domain-containing protein</fullName>
    </recommendedName>
</protein>
<keyword evidence="2" id="KW-0812">Transmembrane</keyword>
<dbReference type="InterPro" id="IPR012677">
    <property type="entry name" value="Nucleotide-bd_a/b_plait_sf"/>
</dbReference>
<dbReference type="AlphaFoldDB" id="X6PB39"/>
<feature type="transmembrane region" description="Helical" evidence="2">
    <location>
        <begin position="12"/>
        <end position="39"/>
    </location>
</feature>
<keyword evidence="2" id="KW-0472">Membrane</keyword>
<evidence type="ECO:0000313" key="5">
    <source>
        <dbReference type="Proteomes" id="UP000023152"/>
    </source>
</evidence>
<evidence type="ECO:0000259" key="3">
    <source>
        <dbReference type="PROSITE" id="PS50102"/>
    </source>
</evidence>